<dbReference type="InterPro" id="IPR016032">
    <property type="entry name" value="Sig_transdc_resp-reg_C-effctor"/>
</dbReference>
<evidence type="ECO:0000313" key="6">
    <source>
        <dbReference type="EMBL" id="PPK92187.1"/>
    </source>
</evidence>
<evidence type="ECO:0000256" key="3">
    <source>
        <dbReference type="PROSITE-ProRule" id="PRU00169"/>
    </source>
</evidence>
<keyword evidence="7" id="KW-1185">Reference proteome</keyword>
<proteinExistence type="predicted"/>
<dbReference type="RefSeq" id="WP_211291256.1">
    <property type="nucleotide sequence ID" value="NZ_PTJD01000016.1"/>
</dbReference>
<comment type="caution">
    <text evidence="6">The sequence shown here is derived from an EMBL/GenBank/DDBJ whole genome shotgun (WGS) entry which is preliminary data.</text>
</comment>
<dbReference type="Pfam" id="PF00196">
    <property type="entry name" value="GerE"/>
    <property type="match status" value="1"/>
</dbReference>
<feature type="domain" description="Response regulatory" evidence="5">
    <location>
        <begin position="3"/>
        <end position="119"/>
    </location>
</feature>
<evidence type="ECO:0000256" key="2">
    <source>
        <dbReference type="ARBA" id="ARBA00023125"/>
    </source>
</evidence>
<dbReference type="SUPFAM" id="SSF46894">
    <property type="entry name" value="C-terminal effector domain of the bipartite response regulators"/>
    <property type="match status" value="1"/>
</dbReference>
<dbReference type="EMBL" id="PTJD01000016">
    <property type="protein sequence ID" value="PPK92187.1"/>
    <property type="molecule type" value="Genomic_DNA"/>
</dbReference>
<feature type="modified residue" description="4-aspartylphosphate" evidence="3">
    <location>
        <position position="54"/>
    </location>
</feature>
<dbReference type="Gene3D" id="3.40.50.2300">
    <property type="match status" value="1"/>
</dbReference>
<dbReference type="PROSITE" id="PS50110">
    <property type="entry name" value="RESPONSE_REGULATORY"/>
    <property type="match status" value="1"/>
</dbReference>
<dbReference type="PROSITE" id="PS50043">
    <property type="entry name" value="HTH_LUXR_2"/>
    <property type="match status" value="1"/>
</dbReference>
<evidence type="ECO:0000313" key="7">
    <source>
        <dbReference type="Proteomes" id="UP000239485"/>
    </source>
</evidence>
<accession>A0A2S6IDA9</accession>
<dbReference type="PROSITE" id="PS00622">
    <property type="entry name" value="HTH_LUXR_1"/>
    <property type="match status" value="1"/>
</dbReference>
<organism evidence="6 7">
    <name type="scientific">Kineococcus xinjiangensis</name>
    <dbReference type="NCBI Taxonomy" id="512762"/>
    <lineage>
        <taxon>Bacteria</taxon>
        <taxon>Bacillati</taxon>
        <taxon>Actinomycetota</taxon>
        <taxon>Actinomycetes</taxon>
        <taxon>Kineosporiales</taxon>
        <taxon>Kineosporiaceae</taxon>
        <taxon>Kineococcus</taxon>
    </lineage>
</organism>
<dbReference type="CDD" id="cd06170">
    <property type="entry name" value="LuxR_C_like"/>
    <property type="match status" value="1"/>
</dbReference>
<keyword evidence="1 3" id="KW-0597">Phosphoprotein</keyword>
<gene>
    <name evidence="6" type="ORF">CLV92_11649</name>
</gene>
<keyword evidence="2 6" id="KW-0238">DNA-binding</keyword>
<reference evidence="6 7" key="1">
    <citation type="submission" date="2018-02" db="EMBL/GenBank/DDBJ databases">
        <title>Genomic Encyclopedia of Archaeal and Bacterial Type Strains, Phase II (KMG-II): from individual species to whole genera.</title>
        <authorList>
            <person name="Goeker M."/>
        </authorList>
    </citation>
    <scope>NUCLEOTIDE SEQUENCE [LARGE SCALE GENOMIC DNA]</scope>
    <source>
        <strain evidence="6 7">DSM 22857</strain>
    </source>
</reference>
<dbReference type="PANTHER" id="PTHR43214">
    <property type="entry name" value="TWO-COMPONENT RESPONSE REGULATOR"/>
    <property type="match status" value="1"/>
</dbReference>
<dbReference type="CDD" id="cd17535">
    <property type="entry name" value="REC_NarL-like"/>
    <property type="match status" value="1"/>
</dbReference>
<dbReference type="SMART" id="SM00421">
    <property type="entry name" value="HTH_LUXR"/>
    <property type="match status" value="1"/>
</dbReference>
<dbReference type="PANTHER" id="PTHR43214:SF43">
    <property type="entry name" value="TWO-COMPONENT RESPONSE REGULATOR"/>
    <property type="match status" value="1"/>
</dbReference>
<dbReference type="InterPro" id="IPR039420">
    <property type="entry name" value="WalR-like"/>
</dbReference>
<sequence>MIRVVVADDHPVYLDGISAALCEDGEISVVGRGRDGEEAVDLSVRTVPDVVLLDLRMPGTDGVEALRRIRSAVPQVAVLVLTMLEDDQSVRAALRAGARGYLVKGASRERIVRAVRAVADGELVFAGPAAAEVQRTLTTGRADGSARALPQLSDREVEVLDLAARGLGNRVIAQQLFLSEKTVRNHVWSILSKLGVGDRAAAVARARDAGLGTTSAPGTRS</sequence>
<dbReference type="Pfam" id="PF00072">
    <property type="entry name" value="Response_reg"/>
    <property type="match status" value="1"/>
</dbReference>
<dbReference type="InterPro" id="IPR011006">
    <property type="entry name" value="CheY-like_superfamily"/>
</dbReference>
<dbReference type="AlphaFoldDB" id="A0A2S6IDA9"/>
<dbReference type="SMART" id="SM00448">
    <property type="entry name" value="REC"/>
    <property type="match status" value="1"/>
</dbReference>
<dbReference type="Proteomes" id="UP000239485">
    <property type="component" value="Unassembled WGS sequence"/>
</dbReference>
<dbReference type="InterPro" id="IPR001789">
    <property type="entry name" value="Sig_transdc_resp-reg_receiver"/>
</dbReference>
<dbReference type="InterPro" id="IPR000792">
    <property type="entry name" value="Tscrpt_reg_LuxR_C"/>
</dbReference>
<dbReference type="GO" id="GO:0006355">
    <property type="term" value="P:regulation of DNA-templated transcription"/>
    <property type="evidence" value="ECO:0007669"/>
    <property type="project" value="InterPro"/>
</dbReference>
<dbReference type="SUPFAM" id="SSF52172">
    <property type="entry name" value="CheY-like"/>
    <property type="match status" value="1"/>
</dbReference>
<evidence type="ECO:0000259" key="4">
    <source>
        <dbReference type="PROSITE" id="PS50043"/>
    </source>
</evidence>
<dbReference type="PRINTS" id="PR00038">
    <property type="entry name" value="HTHLUXR"/>
</dbReference>
<evidence type="ECO:0000256" key="1">
    <source>
        <dbReference type="ARBA" id="ARBA00022553"/>
    </source>
</evidence>
<protein>
    <submittedName>
        <fullName evidence="6">DNA-binding NarL/FixJ family response regulator</fullName>
    </submittedName>
</protein>
<dbReference type="GO" id="GO:0000160">
    <property type="term" value="P:phosphorelay signal transduction system"/>
    <property type="evidence" value="ECO:0007669"/>
    <property type="project" value="InterPro"/>
</dbReference>
<name>A0A2S6IDA9_9ACTN</name>
<dbReference type="InterPro" id="IPR058245">
    <property type="entry name" value="NreC/VraR/RcsB-like_REC"/>
</dbReference>
<evidence type="ECO:0000259" key="5">
    <source>
        <dbReference type="PROSITE" id="PS50110"/>
    </source>
</evidence>
<feature type="domain" description="HTH luxR-type" evidence="4">
    <location>
        <begin position="145"/>
        <end position="210"/>
    </location>
</feature>
<dbReference type="GO" id="GO:0003677">
    <property type="term" value="F:DNA binding"/>
    <property type="evidence" value="ECO:0007669"/>
    <property type="project" value="UniProtKB-KW"/>
</dbReference>